<reference evidence="1 2" key="1">
    <citation type="journal article" date="2023" name="Nucleic Acids Res.">
        <title>The hologenome of Daphnia magna reveals possible DNA methylation and microbiome-mediated evolution of the host genome.</title>
        <authorList>
            <person name="Chaturvedi A."/>
            <person name="Li X."/>
            <person name="Dhandapani V."/>
            <person name="Marshall H."/>
            <person name="Kissane S."/>
            <person name="Cuenca-Cambronero M."/>
            <person name="Asole G."/>
            <person name="Calvet F."/>
            <person name="Ruiz-Romero M."/>
            <person name="Marangio P."/>
            <person name="Guigo R."/>
            <person name="Rago D."/>
            <person name="Mirbahai L."/>
            <person name="Eastwood N."/>
            <person name="Colbourne J.K."/>
            <person name="Zhou J."/>
            <person name="Mallon E."/>
            <person name="Orsini L."/>
        </authorList>
    </citation>
    <scope>NUCLEOTIDE SEQUENCE [LARGE SCALE GENOMIC DNA]</scope>
    <source>
        <strain evidence="1">LRV0_1</strain>
    </source>
</reference>
<protein>
    <submittedName>
        <fullName evidence="1">Uncharacterized protein</fullName>
    </submittedName>
</protein>
<evidence type="ECO:0000313" key="2">
    <source>
        <dbReference type="Proteomes" id="UP001234178"/>
    </source>
</evidence>
<evidence type="ECO:0000313" key="1">
    <source>
        <dbReference type="EMBL" id="KAK4023577.1"/>
    </source>
</evidence>
<dbReference type="Proteomes" id="UP001234178">
    <property type="component" value="Unassembled WGS sequence"/>
</dbReference>
<comment type="caution">
    <text evidence="1">The sequence shown here is derived from an EMBL/GenBank/DDBJ whole genome shotgun (WGS) entry which is preliminary data.</text>
</comment>
<sequence length="278" mass="31810">MQNDLHITEIRGKDSRLGLNLDTNSSSDIEDDNDVDSKAFLKHKDLYCSAPENLGEGAKLQISELPFDQQNVIDDHDHDQPQKLIDRSFNRSPNEIDRSIVQSIKGLFAHKRQQSPFNFRKTKASKFPSVKLVRFAVKINPAQLKTRSQAADEAKALLYSLAIESVLSVLWCRRTTDFSRVISCAFSSSSAQIVLKFGSEIDASRRRNVKVMENFCKLLIFRPYQLCYALNFVEERVPPSDIVEDEKDTEFTLDVIRRQRAACLLVTYCLKFRFNAPL</sequence>
<keyword evidence="2" id="KW-1185">Reference proteome</keyword>
<organism evidence="1 2">
    <name type="scientific">Daphnia magna</name>
    <dbReference type="NCBI Taxonomy" id="35525"/>
    <lineage>
        <taxon>Eukaryota</taxon>
        <taxon>Metazoa</taxon>
        <taxon>Ecdysozoa</taxon>
        <taxon>Arthropoda</taxon>
        <taxon>Crustacea</taxon>
        <taxon>Branchiopoda</taxon>
        <taxon>Diplostraca</taxon>
        <taxon>Cladocera</taxon>
        <taxon>Anomopoda</taxon>
        <taxon>Daphniidae</taxon>
        <taxon>Daphnia</taxon>
    </lineage>
</organism>
<name>A0ABR0AEM1_9CRUS</name>
<dbReference type="EMBL" id="JAOYFB010000037">
    <property type="protein sequence ID" value="KAK4023577.1"/>
    <property type="molecule type" value="Genomic_DNA"/>
</dbReference>
<accession>A0ABR0AEM1</accession>
<proteinExistence type="predicted"/>
<gene>
    <name evidence="1" type="ORF">OUZ56_008978</name>
</gene>